<comment type="caution">
    <text evidence="1">The sequence shown here is derived from an EMBL/GenBank/DDBJ whole genome shotgun (WGS) entry which is preliminary data.</text>
</comment>
<sequence>MRFVDQTIVFDHKVEQIENHPIAVASSSDGSLIVSDSDNRTLHVISRDGVWIKKLWTHPGGEDTYDGLLSVSLMEQTCVCCTRRGSVFVMDVSS</sequence>
<organism evidence="1 2">
    <name type="scientific">Elysia crispata</name>
    <name type="common">lettuce slug</name>
    <dbReference type="NCBI Taxonomy" id="231223"/>
    <lineage>
        <taxon>Eukaryota</taxon>
        <taxon>Metazoa</taxon>
        <taxon>Spiralia</taxon>
        <taxon>Lophotrochozoa</taxon>
        <taxon>Mollusca</taxon>
        <taxon>Gastropoda</taxon>
        <taxon>Heterobranchia</taxon>
        <taxon>Euthyneura</taxon>
        <taxon>Panpulmonata</taxon>
        <taxon>Sacoglossa</taxon>
        <taxon>Placobranchoidea</taxon>
        <taxon>Plakobranchidae</taxon>
        <taxon>Elysia</taxon>
    </lineage>
</organism>
<dbReference type="EMBL" id="JAWDGP010007263">
    <property type="protein sequence ID" value="KAK3727021.1"/>
    <property type="molecule type" value="Genomic_DNA"/>
</dbReference>
<dbReference type="AlphaFoldDB" id="A0AAE0XZY6"/>
<dbReference type="Proteomes" id="UP001283361">
    <property type="component" value="Unassembled WGS sequence"/>
</dbReference>
<proteinExistence type="predicted"/>
<accession>A0AAE0XZY6</accession>
<dbReference type="Gene3D" id="2.120.10.30">
    <property type="entry name" value="TolB, C-terminal domain"/>
    <property type="match status" value="1"/>
</dbReference>
<evidence type="ECO:0000313" key="1">
    <source>
        <dbReference type="EMBL" id="KAK3727021.1"/>
    </source>
</evidence>
<dbReference type="InterPro" id="IPR011042">
    <property type="entry name" value="6-blade_b-propeller_TolB-like"/>
</dbReference>
<reference evidence="1" key="1">
    <citation type="journal article" date="2023" name="G3 (Bethesda)">
        <title>A reference genome for the long-term kleptoplast-retaining sea slug Elysia crispata morphotype clarki.</title>
        <authorList>
            <person name="Eastman K.E."/>
            <person name="Pendleton A.L."/>
            <person name="Shaikh M.A."/>
            <person name="Suttiyut T."/>
            <person name="Ogas R."/>
            <person name="Tomko P."/>
            <person name="Gavelis G."/>
            <person name="Widhalm J.R."/>
            <person name="Wisecaver J.H."/>
        </authorList>
    </citation>
    <scope>NUCLEOTIDE SEQUENCE</scope>
    <source>
        <strain evidence="1">ECLA1</strain>
    </source>
</reference>
<keyword evidence="2" id="KW-1185">Reference proteome</keyword>
<evidence type="ECO:0000313" key="2">
    <source>
        <dbReference type="Proteomes" id="UP001283361"/>
    </source>
</evidence>
<name>A0AAE0XZY6_9GAST</name>
<gene>
    <name evidence="1" type="ORF">RRG08_039915</name>
</gene>
<dbReference type="SUPFAM" id="SSF63829">
    <property type="entry name" value="Calcium-dependent phosphotriesterase"/>
    <property type="match status" value="1"/>
</dbReference>
<protein>
    <submittedName>
        <fullName evidence="1">Uncharacterized protein</fullName>
    </submittedName>
</protein>